<dbReference type="GO" id="GO:0006355">
    <property type="term" value="P:regulation of DNA-templated transcription"/>
    <property type="evidence" value="ECO:0007669"/>
    <property type="project" value="InterPro"/>
</dbReference>
<keyword evidence="3" id="KW-1185">Reference proteome</keyword>
<accession>G5JH76</accession>
<evidence type="ECO:0000313" key="3">
    <source>
        <dbReference type="Proteomes" id="UP000005413"/>
    </source>
</evidence>
<dbReference type="OrthoDB" id="2413300at2"/>
<reference evidence="2 3" key="1">
    <citation type="journal article" date="2012" name="BMC Genomics">
        <title>Comparative genomic analysis of the genus Staphylococcus including Staphylococcus aureus and its newly described sister species Staphylococcus simiae.</title>
        <authorList>
            <person name="Suzuki H."/>
            <person name="Lefebure T."/>
            <person name="Pavinski Bitar P."/>
            <person name="Stanhope M.J."/>
        </authorList>
    </citation>
    <scope>NUCLEOTIDE SEQUENCE [LARGE SCALE GENOMIC DNA]</scope>
    <source>
        <strain evidence="2 3">CCM 7213</strain>
    </source>
</reference>
<name>G5JH76_9STAP</name>
<feature type="transmembrane region" description="Helical" evidence="1">
    <location>
        <begin position="9"/>
        <end position="29"/>
    </location>
</feature>
<dbReference type="Pfam" id="PF06116">
    <property type="entry name" value="RinB"/>
    <property type="match status" value="1"/>
</dbReference>
<dbReference type="EMBL" id="AEUN01000307">
    <property type="protein sequence ID" value="EHJ08424.1"/>
    <property type="molecule type" value="Genomic_DNA"/>
</dbReference>
<evidence type="ECO:0000313" key="2">
    <source>
        <dbReference type="EMBL" id="EHJ08424.1"/>
    </source>
</evidence>
<evidence type="ECO:0000256" key="1">
    <source>
        <dbReference type="SAM" id="Phobius"/>
    </source>
</evidence>
<keyword evidence="1" id="KW-0812">Transmembrane</keyword>
<dbReference type="Proteomes" id="UP000005413">
    <property type="component" value="Unassembled WGS sequence"/>
</dbReference>
<gene>
    <name evidence="2" type="ORF">SS7213T_04025</name>
</gene>
<proteinExistence type="predicted"/>
<dbReference type="AlphaFoldDB" id="G5JH76"/>
<dbReference type="RefSeq" id="WP_002462627.1">
    <property type="nucleotide sequence ID" value="NZ_AEUN01000307.1"/>
</dbReference>
<keyword evidence="1" id="KW-0472">Membrane</keyword>
<dbReference type="NCBIfam" id="NF047427">
    <property type="entry name" value="phage_activ_RinB"/>
    <property type="match status" value="1"/>
</dbReference>
<organism evidence="2 3">
    <name type="scientific">Staphylococcus simiae CCM 7213 = CCUG 51256</name>
    <dbReference type="NCBI Taxonomy" id="911238"/>
    <lineage>
        <taxon>Bacteria</taxon>
        <taxon>Bacillati</taxon>
        <taxon>Bacillota</taxon>
        <taxon>Bacilli</taxon>
        <taxon>Bacillales</taxon>
        <taxon>Staphylococcaceae</taxon>
        <taxon>Staphylococcus</taxon>
    </lineage>
</organism>
<sequence length="60" mass="7110">MIKRIVHTIFLLCMYELGKFLMNSFLIWWQSDDAVDLAPIDFVDGDHEHLNKVFRPEVSD</sequence>
<protein>
    <submittedName>
        <fullName evidence="2">Uncharacterized protein</fullName>
    </submittedName>
</protein>
<dbReference type="PATRIC" id="fig|911238.3.peg.659"/>
<keyword evidence="1" id="KW-1133">Transmembrane helix</keyword>
<comment type="caution">
    <text evidence="2">The sequence shown here is derived from an EMBL/GenBank/DDBJ whole genome shotgun (WGS) entry which is preliminary data.</text>
</comment>
<dbReference type="InterPro" id="IPR009300">
    <property type="entry name" value="Transcription_activator_RinB"/>
</dbReference>